<dbReference type="RefSeq" id="WP_014368094.1">
    <property type="nucleotide sequence ID" value="NC_016935.1"/>
</dbReference>
<dbReference type="Pfam" id="PF00395">
    <property type="entry name" value="SLH"/>
    <property type="match status" value="3"/>
</dbReference>
<proteinExistence type="predicted"/>
<dbReference type="InterPro" id="IPR001119">
    <property type="entry name" value="SLH_dom"/>
</dbReference>
<evidence type="ECO:0000313" key="2">
    <source>
        <dbReference type="EMBL" id="AFC27071.1"/>
    </source>
</evidence>
<gene>
    <name evidence="2" type="ORF">PM3016_82</name>
</gene>
<protein>
    <recommendedName>
        <fullName evidence="1">SLH domain-containing protein</fullName>
    </recommendedName>
</protein>
<name>H6NT58_9BACL</name>
<dbReference type="HOGENOM" id="CLU_002873_0_0_9"/>
<sequence length="1264" mass="137567">MKRTTSLRISVLLLFNMLFSLLAPLTGLADGIQLKINGLDETTESSPAQLTTSTITLPVTINGISADQINSIYYEITNMNTGVTSVNKTNKAVKNANNANEVVFSGVSLTEGLNKVVAKYGEATVVSSPAAWVHFTSVTNITDLKLNEVALNDNEMYPKSAPYTSLSITGTASNATRIQAYVNGTAYDPVVFNRGNFTFITNTGRNNDLALKPGDNEMRLISTNNSNTYYIDRTFVYDNGQAFAYDAYVKSTPAAADQYQKLAAVPTVTKNTADQVTVKAKLKVPVDSSNNLLYKEVDVAVGNQTPTKYVLSSLPVSSSVANQYRIYDFEYNFTTDTSNKYQAVTFSFITTSDFVQPGGQYAFYVVDPNTPYVNYMEYSIPNGLTVKVNEVGMTQLNRFPASLYVYTTTNASSVKLRVNNSDYATASVIDSTTTDTSGTTLNVWKFDIPTLADGISTLTVVPVGVNGENVQGSKTYLVQISSAPYVILDSIYNGQVFTSASKILCGNTGTGPCLTGRVVNLPEAEKDNVVLQVNDMQFNMSGLYKTPYDGSFTITSATPTADGTKTFGHKDVMGADGKKTFLFSVKVGGKVITESKFEIFILSDNVPYINSVVPVEENPDNKVFKTVKTDEYATTEDVVALTGSVRNATTYTVEYTIPGETAKRSVAIASKTQTYDNDTEKITFTETFNTNSAPLSVNGDYYFQITASNNSGVLATKTVKISKEAHPYVITLPEKLFTNENGKTQANINKNYQRIEIKAEGAISILFGKVEVFPRGGMFVYEAKGLKAGANEIKFTVNRGTAQNAGSLVLYNVNTPIEGAQYKSEIASSMKVFGGDLEMKLGKDVKLMRNDRTSTDTFLTNKRELLFGIANVQTGIVDKDIEFANSLATQSLSGAVETYRFKPASKLFWIDAGTISDQVDAGDAADLKGALEGGGTLPLVSSDPDVSSTLQPTPFYQRYDLQDLVVPTQPVTLTFKYDPTITADAWKYVTVFQYSTFADRSGAEISAGVPVSQMGWKNLGGVVDSKKNTITVTVPSFGYFQVMYMNDSFNDVTNHGWARDIIDTLYSKGYMFNKDSGGSRFLPDDAITRGEFVSLLVKVFDIPLTNPDTSNPDFQGTFGDVRKGVTLQNSINMYDYLHIEAGARAGIVRGTSQGLFLPNEAITRQDAAVMIARAAELKMGTDEDKVQASLDKLFTDSTDPKFSYYAKPAVEAVTKAGFIEGRPNTLLAGQTELTNRFDPVDNITRAESAAIALRVLAKLKKVPK</sequence>
<dbReference type="AlphaFoldDB" id="H6NT58"/>
<evidence type="ECO:0000259" key="1">
    <source>
        <dbReference type="PROSITE" id="PS51272"/>
    </source>
</evidence>
<dbReference type="PROSITE" id="PS51272">
    <property type="entry name" value="SLH"/>
    <property type="match status" value="3"/>
</dbReference>
<evidence type="ECO:0000313" key="3">
    <source>
        <dbReference type="Proteomes" id="UP000007523"/>
    </source>
</evidence>
<feature type="domain" description="SLH" evidence="1">
    <location>
        <begin position="1122"/>
        <end position="1185"/>
    </location>
</feature>
<feature type="domain" description="SLH" evidence="1">
    <location>
        <begin position="1045"/>
        <end position="1110"/>
    </location>
</feature>
<dbReference type="EMBL" id="CP003235">
    <property type="protein sequence ID" value="AFC27071.1"/>
    <property type="molecule type" value="Genomic_DNA"/>
</dbReference>
<dbReference type="Proteomes" id="UP000007523">
    <property type="component" value="Chromosome"/>
</dbReference>
<dbReference type="STRING" id="1116391.PM3016_82"/>
<organism evidence="2 3">
    <name type="scientific">Paenibacillus mucilaginosus 3016</name>
    <dbReference type="NCBI Taxonomy" id="1116391"/>
    <lineage>
        <taxon>Bacteria</taxon>
        <taxon>Bacillati</taxon>
        <taxon>Bacillota</taxon>
        <taxon>Bacilli</taxon>
        <taxon>Bacillales</taxon>
        <taxon>Paenibacillaceae</taxon>
        <taxon>Paenibacillus</taxon>
    </lineage>
</organism>
<keyword evidence="3" id="KW-1185">Reference proteome</keyword>
<accession>H6NT58</accession>
<reference evidence="2 3" key="1">
    <citation type="journal article" date="2012" name="J. Bacteriol.">
        <title>Complete Genome Sequence of Paenibacillus mucilaginosus 3016, a Bacterium Functional as Microbial Fertilizer.</title>
        <authorList>
            <person name="Ma M."/>
            <person name="Wang Z."/>
            <person name="Li L."/>
            <person name="Jiang X."/>
            <person name="Guan D."/>
            <person name="Cao F."/>
            <person name="Chen H."/>
            <person name="Wang X."/>
            <person name="Shen D."/>
            <person name="Du B."/>
            <person name="Li J."/>
        </authorList>
    </citation>
    <scope>NUCLEOTIDE SEQUENCE [LARGE SCALE GENOMIC DNA]</scope>
    <source>
        <strain evidence="2 3">3016</strain>
    </source>
</reference>
<dbReference type="KEGG" id="pmq:PM3016_82"/>
<feature type="domain" description="SLH" evidence="1">
    <location>
        <begin position="1193"/>
        <end position="1264"/>
    </location>
</feature>